<proteinExistence type="predicted"/>
<sequence>MAIIRNPILPYKRRCGRVVFYPSPAGLIVRYLNPHTRKRILKDPRFAAFRKCSKLMAKASKIGSAVYKALPADFRQFWMYRAFVGEAMKMLKDQAMTGEQTLESLFRTYVEVWYIKAEIKEAEKKAKEQSASTKRNKTVQINIRRKEYDHALTLAHIKVNRMPVNILRSDHYRRSRNVDADPPVKSCMESPG</sequence>
<dbReference type="EMBL" id="JAKLTR010000001">
    <property type="protein sequence ID" value="MCG2612680.1"/>
    <property type="molecule type" value="Genomic_DNA"/>
</dbReference>
<organism evidence="1 2">
    <name type="scientific">Terrimonas ginsenosidimutans</name>
    <dbReference type="NCBI Taxonomy" id="2908004"/>
    <lineage>
        <taxon>Bacteria</taxon>
        <taxon>Pseudomonadati</taxon>
        <taxon>Bacteroidota</taxon>
        <taxon>Chitinophagia</taxon>
        <taxon>Chitinophagales</taxon>
        <taxon>Chitinophagaceae</taxon>
        <taxon>Terrimonas</taxon>
    </lineage>
</organism>
<reference evidence="1" key="1">
    <citation type="submission" date="2022-01" db="EMBL/GenBank/DDBJ databases">
        <authorList>
            <person name="Jo J.-H."/>
            <person name="Im W.-T."/>
        </authorList>
    </citation>
    <scope>NUCLEOTIDE SEQUENCE</scope>
    <source>
        <strain evidence="1">NA20</strain>
    </source>
</reference>
<evidence type="ECO:0000313" key="2">
    <source>
        <dbReference type="Proteomes" id="UP001165367"/>
    </source>
</evidence>
<comment type="caution">
    <text evidence="1">The sequence shown here is derived from an EMBL/GenBank/DDBJ whole genome shotgun (WGS) entry which is preliminary data.</text>
</comment>
<keyword evidence="2" id="KW-1185">Reference proteome</keyword>
<protein>
    <submittedName>
        <fullName evidence="1">Uncharacterized protein</fullName>
    </submittedName>
</protein>
<dbReference type="RefSeq" id="WP_237867909.1">
    <property type="nucleotide sequence ID" value="NZ_JAKLTR010000001.1"/>
</dbReference>
<accession>A0ABS9KK32</accession>
<evidence type="ECO:0000313" key="1">
    <source>
        <dbReference type="EMBL" id="MCG2612680.1"/>
    </source>
</evidence>
<name>A0ABS9KK32_9BACT</name>
<gene>
    <name evidence="1" type="ORF">LZZ85_00250</name>
</gene>
<dbReference type="Proteomes" id="UP001165367">
    <property type="component" value="Unassembled WGS sequence"/>
</dbReference>